<comment type="similarity">
    <text evidence="11">Belongs to the cytochrome P450 family.</text>
</comment>
<dbReference type="FunFam" id="1.10.630.10:FF:000012">
    <property type="entry name" value="Cytochrome P450 family protein"/>
    <property type="match status" value="1"/>
</dbReference>
<feature type="non-terminal residue" evidence="14">
    <location>
        <position position="679"/>
    </location>
</feature>
<organism evidence="14 15">
    <name type="scientific">Ananas comosus</name>
    <name type="common">Pineapple</name>
    <name type="synonym">Ananas ananas</name>
    <dbReference type="NCBI Taxonomy" id="4615"/>
    <lineage>
        <taxon>Eukaryota</taxon>
        <taxon>Viridiplantae</taxon>
        <taxon>Streptophyta</taxon>
        <taxon>Embryophyta</taxon>
        <taxon>Tracheophyta</taxon>
        <taxon>Spermatophyta</taxon>
        <taxon>Magnoliopsida</taxon>
        <taxon>Liliopsida</taxon>
        <taxon>Poales</taxon>
        <taxon>Bromeliaceae</taxon>
        <taxon>Bromelioideae</taxon>
        <taxon>Ananas</taxon>
    </lineage>
</organism>
<dbReference type="CDD" id="cd11075">
    <property type="entry name" value="CYP77_89"/>
    <property type="match status" value="1"/>
</dbReference>
<dbReference type="Proteomes" id="UP000092600">
    <property type="component" value="Unassembled WGS sequence"/>
</dbReference>
<gene>
    <name evidence="14" type="ORF">ACMD2_11391</name>
</gene>
<evidence type="ECO:0000313" key="15">
    <source>
        <dbReference type="Proteomes" id="UP000092600"/>
    </source>
</evidence>
<evidence type="ECO:0000256" key="1">
    <source>
        <dbReference type="ARBA" id="ARBA00004167"/>
    </source>
</evidence>
<comment type="caution">
    <text evidence="14">The sequence shown here is derived from an EMBL/GenBank/DDBJ whole genome shotgun (WGS) entry which is preliminary data.</text>
</comment>
<keyword evidence="9 13" id="KW-0472">Membrane</keyword>
<keyword evidence="5 13" id="KW-1133">Transmembrane helix</keyword>
<evidence type="ECO:0000256" key="6">
    <source>
        <dbReference type="ARBA" id="ARBA00023002"/>
    </source>
</evidence>
<dbReference type="PANTHER" id="PTHR24298:SF366">
    <property type="entry name" value="OS06G0328900 PROTEIN"/>
    <property type="match status" value="1"/>
</dbReference>
<dbReference type="EMBL" id="LSRQ01001210">
    <property type="protein sequence ID" value="OAY78809.1"/>
    <property type="molecule type" value="Genomic_DNA"/>
</dbReference>
<proteinExistence type="inferred from homology"/>
<dbReference type="PRINTS" id="PR00385">
    <property type="entry name" value="P450"/>
</dbReference>
<dbReference type="InterPro" id="IPR001128">
    <property type="entry name" value="Cyt_P450"/>
</dbReference>
<evidence type="ECO:0000256" key="2">
    <source>
        <dbReference type="ARBA" id="ARBA00022617"/>
    </source>
</evidence>
<evidence type="ECO:0000256" key="3">
    <source>
        <dbReference type="ARBA" id="ARBA00022692"/>
    </source>
</evidence>
<name>A0A199VP30_ANACO</name>
<dbReference type="STRING" id="4615.A0A199VP30"/>
<comment type="cofactor">
    <cofactor evidence="10">
        <name>heme</name>
        <dbReference type="ChEBI" id="CHEBI:30413"/>
    </cofactor>
</comment>
<dbReference type="InterPro" id="IPR051103">
    <property type="entry name" value="Plant_metabolite_P450s"/>
</dbReference>
<evidence type="ECO:0000256" key="8">
    <source>
        <dbReference type="ARBA" id="ARBA00023033"/>
    </source>
</evidence>
<keyword evidence="3 13" id="KW-0812">Transmembrane</keyword>
<feature type="region of interest" description="Disordered" evidence="12">
    <location>
        <begin position="617"/>
        <end position="640"/>
    </location>
</feature>
<evidence type="ECO:0000256" key="11">
    <source>
        <dbReference type="RuleBase" id="RU000461"/>
    </source>
</evidence>
<keyword evidence="8 11" id="KW-0503">Monooxygenase</keyword>
<dbReference type="GO" id="GO:0020037">
    <property type="term" value="F:heme binding"/>
    <property type="evidence" value="ECO:0007669"/>
    <property type="project" value="InterPro"/>
</dbReference>
<dbReference type="AlphaFoldDB" id="A0A199VP30"/>
<dbReference type="PROSITE" id="PS00086">
    <property type="entry name" value="CYTOCHROME_P450"/>
    <property type="match status" value="1"/>
</dbReference>
<accession>A0A199VP30</accession>
<dbReference type="GO" id="GO:0005506">
    <property type="term" value="F:iron ion binding"/>
    <property type="evidence" value="ECO:0007669"/>
    <property type="project" value="InterPro"/>
</dbReference>
<keyword evidence="6 11" id="KW-0560">Oxidoreductase</keyword>
<dbReference type="Gene3D" id="1.10.630.10">
    <property type="entry name" value="Cytochrome P450"/>
    <property type="match status" value="2"/>
</dbReference>
<keyword evidence="2 10" id="KW-0349">Heme</keyword>
<evidence type="ECO:0000256" key="10">
    <source>
        <dbReference type="PIRSR" id="PIRSR602401-1"/>
    </source>
</evidence>
<dbReference type="InterPro" id="IPR002401">
    <property type="entry name" value="Cyt_P450_E_grp-I"/>
</dbReference>
<sequence length="679" mass="77362">MEEHCLFYLAALAIFILILVMTFFISSLLQTPPRQHKTASLPLPPGPQPLSVLGTFFALFRRSEFDVEPLLRRLHSQHGPVVSFRLLSFPRPPIFVSDRVLAHRALVGRGATFADRPSAIDPGLIISSNRHNVTGAPYGPVWRALRRNLATKVLHPSQLRVYSPARRQVLDVLLKDLETKSSGGAAAVVVMESFRFAVFSLLAFMCFGERLDDEKIRRIASLQRELLSNFVSFSVFAVYPKFTKLLFRSRWKKLLDFRSKQEETYVPLIDARRNLLLRRRWEDGFVYSYVDSLVDLEIPEDGGRKLKDGEIVSLCSEFLSAGTDTTATALQWIMANLVKRPDIQTKLYEEIERVVEKDAVVREEDLQRMPYLKAVVLEGLRRHPPGHFVLPHTVTEEVEFEGYRIPKGTVVTFSVAEIGWDGAVWTEPMEFRPERFLEGGEGEGVDITGVQEIRMMPFGVGRRICPAMGLALLHLEYFVANLVKEFEWMPAADGEEIDMTEKVERCSKRESFPERELEQTNMPKLYEEIKCVVGTNENAMVREKDLLRMPYLKAMVLEGLRQHSPGHFVLPHTVLEKAEFEGYQIPKGVAVTFAVTKIGWDGVVWTKPMEFRPERFLERGGREGGGGDGHNQGPEGPRQRISPTIGLALLKLEYFVANLVKEFEWKPTTEEEEINMTKK</sequence>
<comment type="subcellular location">
    <subcellularLocation>
        <location evidence="1">Membrane</location>
        <topology evidence="1">Single-pass membrane protein</topology>
    </subcellularLocation>
</comment>
<keyword evidence="4 10" id="KW-0479">Metal-binding</keyword>
<dbReference type="SUPFAM" id="SSF48264">
    <property type="entry name" value="Cytochrome P450"/>
    <property type="match status" value="2"/>
</dbReference>
<evidence type="ECO:0000256" key="12">
    <source>
        <dbReference type="SAM" id="MobiDB-lite"/>
    </source>
</evidence>
<evidence type="ECO:0000256" key="4">
    <source>
        <dbReference type="ARBA" id="ARBA00022723"/>
    </source>
</evidence>
<dbReference type="GO" id="GO:0016709">
    <property type="term" value="F:oxidoreductase activity, acting on paired donors, with incorporation or reduction of molecular oxygen, NAD(P)H as one donor, and incorporation of one atom of oxygen"/>
    <property type="evidence" value="ECO:0007669"/>
    <property type="project" value="TreeGrafter"/>
</dbReference>
<dbReference type="InterPro" id="IPR036396">
    <property type="entry name" value="Cyt_P450_sf"/>
</dbReference>
<evidence type="ECO:0000256" key="13">
    <source>
        <dbReference type="SAM" id="Phobius"/>
    </source>
</evidence>
<dbReference type="PANTHER" id="PTHR24298">
    <property type="entry name" value="FLAVONOID 3'-MONOOXYGENASE-RELATED"/>
    <property type="match status" value="1"/>
</dbReference>
<keyword evidence="7 10" id="KW-0408">Iron</keyword>
<dbReference type="InterPro" id="IPR017972">
    <property type="entry name" value="Cyt_P450_CS"/>
</dbReference>
<reference evidence="14 15" key="1">
    <citation type="journal article" date="2016" name="DNA Res.">
        <title>The draft genome of MD-2 pineapple using hybrid error correction of long reads.</title>
        <authorList>
            <person name="Redwan R.M."/>
            <person name="Saidin A."/>
            <person name="Kumar S.V."/>
        </authorList>
    </citation>
    <scope>NUCLEOTIDE SEQUENCE [LARGE SCALE GENOMIC DNA]</scope>
    <source>
        <strain evidence="15">cv. MD2</strain>
        <tissue evidence="14">Leaf</tissue>
    </source>
</reference>
<feature type="binding site" description="axial binding residue" evidence="10">
    <location>
        <position position="465"/>
    </location>
    <ligand>
        <name>heme</name>
        <dbReference type="ChEBI" id="CHEBI:30413"/>
    </ligand>
    <ligandPart>
        <name>Fe</name>
        <dbReference type="ChEBI" id="CHEBI:18248"/>
    </ligandPart>
</feature>
<evidence type="ECO:0000256" key="5">
    <source>
        <dbReference type="ARBA" id="ARBA00022989"/>
    </source>
</evidence>
<dbReference type="Pfam" id="PF00067">
    <property type="entry name" value="p450"/>
    <property type="match status" value="2"/>
</dbReference>
<evidence type="ECO:0000256" key="9">
    <source>
        <dbReference type="ARBA" id="ARBA00023136"/>
    </source>
</evidence>
<dbReference type="GO" id="GO:0016020">
    <property type="term" value="C:membrane"/>
    <property type="evidence" value="ECO:0007669"/>
    <property type="project" value="UniProtKB-SubCell"/>
</dbReference>
<feature type="transmembrane region" description="Helical" evidence="13">
    <location>
        <begin position="6"/>
        <end position="29"/>
    </location>
</feature>
<protein>
    <submittedName>
        <fullName evidence="14">Cytochrome P450 89A2</fullName>
    </submittedName>
</protein>
<evidence type="ECO:0000256" key="7">
    <source>
        <dbReference type="ARBA" id="ARBA00023004"/>
    </source>
</evidence>
<evidence type="ECO:0000313" key="14">
    <source>
        <dbReference type="EMBL" id="OAY78809.1"/>
    </source>
</evidence>
<dbReference type="PRINTS" id="PR00463">
    <property type="entry name" value="EP450I"/>
</dbReference>